<proteinExistence type="predicted"/>
<evidence type="ECO:0000313" key="2">
    <source>
        <dbReference type="EMBL" id="KAJ3174536.1"/>
    </source>
</evidence>
<gene>
    <name evidence="2" type="ORF">HDU87_007128</name>
</gene>
<name>A0AAD5XQ33_9FUNG</name>
<evidence type="ECO:0000313" key="3">
    <source>
        <dbReference type="Proteomes" id="UP001212152"/>
    </source>
</evidence>
<protein>
    <submittedName>
        <fullName evidence="2">Uncharacterized protein</fullName>
    </submittedName>
</protein>
<dbReference type="Proteomes" id="UP001212152">
    <property type="component" value="Unassembled WGS sequence"/>
</dbReference>
<dbReference type="Pfam" id="PF04450">
    <property type="entry name" value="BSP"/>
    <property type="match status" value="1"/>
</dbReference>
<organism evidence="2 3">
    <name type="scientific">Geranomyces variabilis</name>
    <dbReference type="NCBI Taxonomy" id="109894"/>
    <lineage>
        <taxon>Eukaryota</taxon>
        <taxon>Fungi</taxon>
        <taxon>Fungi incertae sedis</taxon>
        <taxon>Chytridiomycota</taxon>
        <taxon>Chytridiomycota incertae sedis</taxon>
        <taxon>Chytridiomycetes</taxon>
        <taxon>Spizellomycetales</taxon>
        <taxon>Powellomycetaceae</taxon>
        <taxon>Geranomyces</taxon>
    </lineage>
</organism>
<dbReference type="AlphaFoldDB" id="A0AAD5XQ33"/>
<dbReference type="EMBL" id="JADGJQ010000064">
    <property type="protein sequence ID" value="KAJ3174536.1"/>
    <property type="molecule type" value="Genomic_DNA"/>
</dbReference>
<reference evidence="2" key="1">
    <citation type="submission" date="2020-05" db="EMBL/GenBank/DDBJ databases">
        <title>Phylogenomic resolution of chytrid fungi.</title>
        <authorList>
            <person name="Stajich J.E."/>
            <person name="Amses K."/>
            <person name="Simmons R."/>
            <person name="Seto K."/>
            <person name="Myers J."/>
            <person name="Bonds A."/>
            <person name="Quandt C.A."/>
            <person name="Barry K."/>
            <person name="Liu P."/>
            <person name="Grigoriev I."/>
            <person name="Longcore J.E."/>
            <person name="James T.Y."/>
        </authorList>
    </citation>
    <scope>NUCLEOTIDE SEQUENCE</scope>
    <source>
        <strain evidence="2">JEL0379</strain>
    </source>
</reference>
<keyword evidence="3" id="KW-1185">Reference proteome</keyword>
<evidence type="ECO:0000256" key="1">
    <source>
        <dbReference type="SAM" id="MobiDB-lite"/>
    </source>
</evidence>
<dbReference type="PANTHER" id="PTHR33321">
    <property type="match status" value="1"/>
</dbReference>
<accession>A0AAD5XQ33</accession>
<comment type="caution">
    <text evidence="2">The sequence shown here is derived from an EMBL/GenBank/DDBJ whole genome shotgun (WGS) entry which is preliminary data.</text>
</comment>
<dbReference type="InterPro" id="IPR007541">
    <property type="entry name" value="Uncharacterised_BSP"/>
</dbReference>
<dbReference type="PANTHER" id="PTHR33321:SF12">
    <property type="entry name" value="PLANT BASIC SECRETORY PROTEIN (BSP) FAMILY PROTEIN"/>
    <property type="match status" value="1"/>
</dbReference>
<feature type="region of interest" description="Disordered" evidence="1">
    <location>
        <begin position="139"/>
        <end position="159"/>
    </location>
</feature>
<sequence>MPPLPIPDPALPAFSLTFEESRGTILFMKTFPLAFETLAEACSLVLKHLYPAASPLPSITAVSLHVRPFEGVAHTAAHIVRRAEDPMEGNHITAEIHFSSEYIASLPKRLGSDDVRLEIMGVLVHEMVHVWQCYMEDQQSDDDEPAEASEASTKTPRPPHWIVEGVADYVRFRAGYPAKHWHRGAGGRLEDGYERTGFFLDWVEEKWAGFVFALNAAPHADTVKRITGQEVETLWRSYQMELGETTLVPAGVLPMPTHAPTHP</sequence>